<protein>
    <submittedName>
        <fullName evidence="2">Chemotaxis protein CheW</fullName>
    </submittedName>
</protein>
<dbReference type="GO" id="GO:0006935">
    <property type="term" value="P:chemotaxis"/>
    <property type="evidence" value="ECO:0007669"/>
    <property type="project" value="InterPro"/>
</dbReference>
<comment type="caution">
    <text evidence="2">The sequence shown here is derived from an EMBL/GenBank/DDBJ whole genome shotgun (WGS) entry which is preliminary data.</text>
</comment>
<dbReference type="EMBL" id="JAPHEH010000001">
    <property type="protein sequence ID" value="MDG4475297.1"/>
    <property type="molecule type" value="Genomic_DNA"/>
</dbReference>
<dbReference type="SUPFAM" id="SSF50341">
    <property type="entry name" value="CheW-like"/>
    <property type="match status" value="1"/>
</dbReference>
<dbReference type="Gene3D" id="2.30.30.40">
    <property type="entry name" value="SH3 Domains"/>
    <property type="match status" value="1"/>
</dbReference>
<dbReference type="InterPro" id="IPR039315">
    <property type="entry name" value="CheW"/>
</dbReference>
<reference evidence="2" key="2">
    <citation type="submission" date="2022-10" db="EMBL/GenBank/DDBJ databases">
        <authorList>
            <person name="Aronson H.S."/>
        </authorList>
    </citation>
    <scope>NUCLEOTIDE SEQUENCE</scope>
    <source>
        <strain evidence="2">RS19-109</strain>
    </source>
</reference>
<dbReference type="InterPro" id="IPR036061">
    <property type="entry name" value="CheW-like_dom_sf"/>
</dbReference>
<dbReference type="Gene3D" id="2.40.50.180">
    <property type="entry name" value="CheA-289, Domain 4"/>
    <property type="match status" value="1"/>
</dbReference>
<dbReference type="Proteomes" id="UP001154240">
    <property type="component" value="Unassembled WGS sequence"/>
</dbReference>
<dbReference type="SMART" id="SM00260">
    <property type="entry name" value="CheW"/>
    <property type="match status" value="1"/>
</dbReference>
<name>A0A9X4RPJ1_9BACT</name>
<gene>
    <name evidence="2" type="ORF">OLX77_03875</name>
</gene>
<accession>A0A9X4RPJ1</accession>
<proteinExistence type="predicted"/>
<sequence>MGIDQSLASREGKYLIFTLGKERYGLGILDVREIIGLMTIHELPQMPPFFKGVINLRDKVIPVMDMRGKFGMESAEYDSRTCIIVVEVSGLTGSRLIGIIVDAVSEVVIIKEQEVEDPPKFGSAADSQCLLGMAKLAEGVTILLDIDRLMHIQEAVLIGEAA</sequence>
<evidence type="ECO:0000313" key="2">
    <source>
        <dbReference type="EMBL" id="MDG4475297.1"/>
    </source>
</evidence>
<organism evidence="2 3">
    <name type="scientific">Thiovibrio frasassiensis</name>
    <dbReference type="NCBI Taxonomy" id="2984131"/>
    <lineage>
        <taxon>Bacteria</taxon>
        <taxon>Pseudomonadati</taxon>
        <taxon>Thermodesulfobacteriota</taxon>
        <taxon>Desulfobulbia</taxon>
        <taxon>Desulfobulbales</taxon>
        <taxon>Thiovibrionaceae</taxon>
        <taxon>Thiovibrio</taxon>
    </lineage>
</organism>
<dbReference type="PANTHER" id="PTHR22617">
    <property type="entry name" value="CHEMOTAXIS SENSOR HISTIDINE KINASE-RELATED"/>
    <property type="match status" value="1"/>
</dbReference>
<dbReference type="GO" id="GO:0007165">
    <property type="term" value="P:signal transduction"/>
    <property type="evidence" value="ECO:0007669"/>
    <property type="project" value="InterPro"/>
</dbReference>
<dbReference type="AlphaFoldDB" id="A0A9X4RPJ1"/>
<evidence type="ECO:0000259" key="1">
    <source>
        <dbReference type="PROSITE" id="PS50851"/>
    </source>
</evidence>
<dbReference type="Pfam" id="PF01584">
    <property type="entry name" value="CheW"/>
    <property type="match status" value="1"/>
</dbReference>
<dbReference type="PROSITE" id="PS50851">
    <property type="entry name" value="CHEW"/>
    <property type="match status" value="1"/>
</dbReference>
<reference evidence="2" key="1">
    <citation type="journal article" date="2022" name="bioRxiv">
        <title>Thiovibrio frasassiensisgen. nov., sp. nov., an autotrophic, elemental sulfur disproportionating bacterium isolated from sulfidic karst sediment, and proposal of Thiovibrionaceae fam. nov.</title>
        <authorList>
            <person name="Aronson H."/>
            <person name="Thomas C."/>
            <person name="Bhattacharyya M."/>
            <person name="Eckstein S."/>
            <person name="Jensen S."/>
            <person name="Barco R."/>
            <person name="Macalady J."/>
            <person name="Amend J."/>
        </authorList>
    </citation>
    <scope>NUCLEOTIDE SEQUENCE</scope>
    <source>
        <strain evidence="2">RS19-109</strain>
    </source>
</reference>
<dbReference type="PANTHER" id="PTHR22617:SF41">
    <property type="entry name" value="CHEMOTAXIS SIGNAL TRANSDUCTION SYSTEM ADAPTOR PROTEIN CHEW"/>
    <property type="match status" value="1"/>
</dbReference>
<keyword evidence="3" id="KW-1185">Reference proteome</keyword>
<dbReference type="InterPro" id="IPR002545">
    <property type="entry name" value="CheW-lke_dom"/>
</dbReference>
<feature type="domain" description="CheW-like" evidence="1">
    <location>
        <begin position="11"/>
        <end position="155"/>
    </location>
</feature>
<dbReference type="GO" id="GO:0005829">
    <property type="term" value="C:cytosol"/>
    <property type="evidence" value="ECO:0007669"/>
    <property type="project" value="TreeGrafter"/>
</dbReference>
<evidence type="ECO:0000313" key="3">
    <source>
        <dbReference type="Proteomes" id="UP001154240"/>
    </source>
</evidence>